<gene>
    <name evidence="4" type="ORF">A2650_02010</name>
</gene>
<dbReference type="PANTHER" id="PTHR30244">
    <property type="entry name" value="TRANSAMINASE"/>
    <property type="match status" value="1"/>
</dbReference>
<dbReference type="Gene3D" id="3.40.640.10">
    <property type="entry name" value="Type I PLP-dependent aspartate aminotransferase-like (Major domain)"/>
    <property type="match status" value="1"/>
</dbReference>
<evidence type="ECO:0000313" key="4">
    <source>
        <dbReference type="EMBL" id="OGN00896.1"/>
    </source>
</evidence>
<feature type="modified residue" description="N6-(pyridoxal phosphate)lysine" evidence="2">
    <location>
        <position position="200"/>
    </location>
</feature>
<dbReference type="InterPro" id="IPR000653">
    <property type="entry name" value="DegT/StrS_aminotransferase"/>
</dbReference>
<comment type="caution">
    <text evidence="4">The sequence shown here is derived from an EMBL/GenBank/DDBJ whole genome shotgun (WGS) entry which is preliminary data.</text>
</comment>
<evidence type="ECO:0000256" key="3">
    <source>
        <dbReference type="RuleBase" id="RU004508"/>
    </source>
</evidence>
<feature type="active site" description="Proton acceptor" evidence="1">
    <location>
        <position position="200"/>
    </location>
</feature>
<dbReference type="GO" id="GO:0000271">
    <property type="term" value="P:polysaccharide biosynthetic process"/>
    <property type="evidence" value="ECO:0007669"/>
    <property type="project" value="TreeGrafter"/>
</dbReference>
<dbReference type="Proteomes" id="UP000177117">
    <property type="component" value="Unassembled WGS sequence"/>
</dbReference>
<evidence type="ECO:0000256" key="1">
    <source>
        <dbReference type="PIRSR" id="PIRSR000390-1"/>
    </source>
</evidence>
<dbReference type="GO" id="GO:0008483">
    <property type="term" value="F:transaminase activity"/>
    <property type="evidence" value="ECO:0007669"/>
    <property type="project" value="TreeGrafter"/>
</dbReference>
<protein>
    <submittedName>
        <fullName evidence="4">UDP-4-amino-4, 6-dideoxy-N-acetyl-beta-L-altrosamine transaminase</fullName>
    </submittedName>
</protein>
<dbReference type="InterPro" id="IPR015424">
    <property type="entry name" value="PyrdxlP-dep_Trfase"/>
</dbReference>
<dbReference type="AlphaFoldDB" id="A0A1F8ELK2"/>
<dbReference type="NCBIfam" id="TIGR03588">
    <property type="entry name" value="PseC"/>
    <property type="match status" value="1"/>
</dbReference>
<comment type="similarity">
    <text evidence="3">Belongs to the DegT/DnrJ/EryC1 family.</text>
</comment>
<proteinExistence type="inferred from homology"/>
<dbReference type="InterPro" id="IPR020026">
    <property type="entry name" value="PseC"/>
</dbReference>
<dbReference type="SUPFAM" id="SSF53383">
    <property type="entry name" value="PLP-dependent transferases"/>
    <property type="match status" value="1"/>
</dbReference>
<evidence type="ECO:0000256" key="2">
    <source>
        <dbReference type="PIRSR" id="PIRSR000390-2"/>
    </source>
</evidence>
<dbReference type="InterPro" id="IPR015422">
    <property type="entry name" value="PyrdxlP-dep_Trfase_small"/>
</dbReference>
<dbReference type="InterPro" id="IPR015421">
    <property type="entry name" value="PyrdxlP-dep_Trfase_major"/>
</dbReference>
<keyword evidence="2 3" id="KW-0663">Pyridoxal phosphate</keyword>
<dbReference type="Gene3D" id="3.90.1150.10">
    <property type="entry name" value="Aspartate Aminotransferase, domain 1"/>
    <property type="match status" value="1"/>
</dbReference>
<reference evidence="4 5" key="1">
    <citation type="journal article" date="2016" name="Nat. Commun.">
        <title>Thousands of microbial genomes shed light on interconnected biogeochemical processes in an aquifer system.</title>
        <authorList>
            <person name="Anantharaman K."/>
            <person name="Brown C.T."/>
            <person name="Hug L.A."/>
            <person name="Sharon I."/>
            <person name="Castelle C.J."/>
            <person name="Probst A.J."/>
            <person name="Thomas B.C."/>
            <person name="Singh A."/>
            <person name="Wilkins M.J."/>
            <person name="Karaoz U."/>
            <person name="Brodie E.L."/>
            <person name="Williams K.H."/>
            <person name="Hubbard S.S."/>
            <person name="Banfield J.F."/>
        </authorList>
    </citation>
    <scope>NUCLEOTIDE SEQUENCE [LARGE SCALE GENOMIC DNA]</scope>
</reference>
<dbReference type="EMBL" id="MGJD01000013">
    <property type="protein sequence ID" value="OGN00896.1"/>
    <property type="molecule type" value="Genomic_DNA"/>
</dbReference>
<dbReference type="PIRSF" id="PIRSF000390">
    <property type="entry name" value="PLP_StrS"/>
    <property type="match status" value="1"/>
</dbReference>
<dbReference type="PANTHER" id="PTHR30244:SF34">
    <property type="entry name" value="DTDP-4-AMINO-4,6-DIDEOXYGALACTOSE TRANSAMINASE"/>
    <property type="match status" value="1"/>
</dbReference>
<name>A0A1F8ELK2_9BACT</name>
<evidence type="ECO:0000313" key="5">
    <source>
        <dbReference type="Proteomes" id="UP000177117"/>
    </source>
</evidence>
<dbReference type="CDD" id="cd00616">
    <property type="entry name" value="AHBA_syn"/>
    <property type="match status" value="1"/>
</dbReference>
<sequence>MANQKRTKIKNKTDATLKRSPIPYGRQRIGADDIRTVISVLKSDWLTQGPMVKRFEESLARYCGAKFAVAVSSGTAALHLAYLAAGLQPDDEVITTPNTFVATSNMLLAVKARPVFCDIRLDNYNLDETKIESLITSKTKAIVPVHFAGHPCEMDSILSLAKKHNLLVIEDACHALGASYKNTKVGGIGDMTVFSFHPVKSITTGEGGAILTNNKNFYEKLLLLRSHGITKDKNGFNVMAELGHNYRVTDIQAALGLSQLKKLDGFIKKRSELMSGYYRELKDVKNIILPRITENIISAGHIFIIRVKDRAKRLKLMEFLKNNGIGVNFHYPAVYSHPYYRQNGYDGLTLDNEEIYSSSCVTLPLYPNLKLESIEYICDKIKTFFK</sequence>
<dbReference type="GO" id="GO:0030170">
    <property type="term" value="F:pyridoxal phosphate binding"/>
    <property type="evidence" value="ECO:0007669"/>
    <property type="project" value="TreeGrafter"/>
</dbReference>
<dbReference type="Pfam" id="PF01041">
    <property type="entry name" value="DegT_DnrJ_EryC1"/>
    <property type="match status" value="1"/>
</dbReference>
<accession>A0A1F8ELK2</accession>
<organism evidence="4 5">
    <name type="scientific">Candidatus Yanofskybacteria bacterium RIFCSPHIGHO2_01_FULL_41_53</name>
    <dbReference type="NCBI Taxonomy" id="1802663"/>
    <lineage>
        <taxon>Bacteria</taxon>
        <taxon>Candidatus Yanofskyibacteriota</taxon>
    </lineage>
</organism>